<evidence type="ECO:0000313" key="3">
    <source>
        <dbReference type="Proteomes" id="UP001154860"/>
    </source>
</evidence>
<keyword evidence="1" id="KW-0732">Signal</keyword>
<sequence>MRNPIKVVVALLLVALLIPVNTAMASETLPSSTAIHKTDLYGVWYINLNEENSQGMALLVLDAKGTATDYLIVGDHDTSQKIIQKSSWSYDAERNLFEQTVTEVSIQKGESAPVVSHPHEVIRASISLAKLGNEVIGIKFKRDDGELTGYLKGTERMLDEITKNQ</sequence>
<evidence type="ECO:0000313" key="2">
    <source>
        <dbReference type="EMBL" id="MBN2975638.1"/>
    </source>
</evidence>
<comment type="caution">
    <text evidence="2">The sequence shown here is derived from an EMBL/GenBank/DDBJ whole genome shotgun (WGS) entry which is preliminary data.</text>
</comment>
<dbReference type="AlphaFoldDB" id="A0A9X1C5F9"/>
<dbReference type="Proteomes" id="UP001154860">
    <property type="component" value="Unassembled WGS sequence"/>
</dbReference>
<reference evidence="2 3" key="1">
    <citation type="journal article" date="2021" name="Int. J. Syst. Evol. Microbiol.">
        <title>Pseudomonas lactucae sp. nov., a pathogen causing bacterial rot of lettuce in Japan.</title>
        <authorList>
            <person name="Sawada H."/>
            <person name="Fujikawa T."/>
            <person name="Satou M."/>
        </authorList>
    </citation>
    <scope>NUCLEOTIDE SEQUENCE [LARGE SCALE GENOMIC DNA]</scope>
    <source>
        <strain evidence="2 3">MAFF 301381</strain>
    </source>
</reference>
<gene>
    <name evidence="2" type="ORF">JWR99_06450</name>
</gene>
<protein>
    <submittedName>
        <fullName evidence="2">Uncharacterized protein</fullName>
    </submittedName>
</protein>
<feature type="chain" id="PRO_5040905740" evidence="1">
    <location>
        <begin position="26"/>
        <end position="165"/>
    </location>
</feature>
<dbReference type="RefSeq" id="WP_078733229.1">
    <property type="nucleotide sequence ID" value="NZ_JAFHKI010000041.1"/>
</dbReference>
<keyword evidence="3" id="KW-1185">Reference proteome</keyword>
<name>A0A9X1C5F9_9PSED</name>
<evidence type="ECO:0000256" key="1">
    <source>
        <dbReference type="SAM" id="SignalP"/>
    </source>
</evidence>
<proteinExistence type="predicted"/>
<accession>A0A9X1C5F9</accession>
<dbReference type="EMBL" id="JAFHKJ010000026">
    <property type="protein sequence ID" value="MBN2975638.1"/>
    <property type="molecule type" value="Genomic_DNA"/>
</dbReference>
<organism evidence="2 3">
    <name type="scientific">Pseudomonas lactucae</name>
    <dbReference type="NCBI Taxonomy" id="2813360"/>
    <lineage>
        <taxon>Bacteria</taxon>
        <taxon>Pseudomonadati</taxon>
        <taxon>Pseudomonadota</taxon>
        <taxon>Gammaproteobacteria</taxon>
        <taxon>Pseudomonadales</taxon>
        <taxon>Pseudomonadaceae</taxon>
        <taxon>Pseudomonas</taxon>
    </lineage>
</organism>
<reference evidence="2 3" key="2">
    <citation type="journal article" date="2023" name="Plant Pathol.">
        <title>Dismantling and reorganizing Pseudomonas marginalis sensu#lato.</title>
        <authorList>
            <person name="Sawada H."/>
            <person name="Fujikawa T."/>
            <person name="Satou M."/>
        </authorList>
    </citation>
    <scope>NUCLEOTIDE SEQUENCE [LARGE SCALE GENOMIC DNA]</scope>
    <source>
        <strain evidence="2 3">MAFF 301381</strain>
    </source>
</reference>
<feature type="signal peptide" evidence="1">
    <location>
        <begin position="1"/>
        <end position="25"/>
    </location>
</feature>